<feature type="region of interest" description="Disordered" evidence="1">
    <location>
        <begin position="250"/>
        <end position="275"/>
    </location>
</feature>
<sequence length="406" mass="45000">MAMRGTPPTSPPSANYSHFGGRRHGFNSGSYYGRTLGGLSQAIRLPPITAMFTRDDSLRSSPVRTVYGINMGMRNAGLEDIDMTTPDLLQRPSHYDGDMSGDRATTPQPPICSCRRDETVSPRPLLPLEDPCILAHPYARWPVDDVLNHSPPPGTQAQTGAASTIPDAGRSDTDHPMITPPSSSSAPSNKSTSPASSISSDSTQRPPYNATEQRCYILNTLYHICMDATKSYLNNLPFATRNRHNQLPRHRCYGSRYHPYLSPPRSNRSEDDHERRRTLMDNISSISTHIWRRARSDEMAPHRAEGDAVHSMAELYEWSEVVVRGMESDGVDIEREDGVFESPGEIRGMKVACAAEMLCRWLGDEQAREDCEVMGRELEGLIEAVAEVAGVRITEVDEESLDGNIT</sequence>
<keyword evidence="3" id="KW-1185">Reference proteome</keyword>
<evidence type="ECO:0000313" key="2">
    <source>
        <dbReference type="EMBL" id="KAL2065035.1"/>
    </source>
</evidence>
<name>A0ABR4C5T7_9HELO</name>
<dbReference type="Proteomes" id="UP001595075">
    <property type="component" value="Unassembled WGS sequence"/>
</dbReference>
<organism evidence="2 3">
    <name type="scientific">Oculimacula yallundae</name>
    <dbReference type="NCBI Taxonomy" id="86028"/>
    <lineage>
        <taxon>Eukaryota</taxon>
        <taxon>Fungi</taxon>
        <taxon>Dikarya</taxon>
        <taxon>Ascomycota</taxon>
        <taxon>Pezizomycotina</taxon>
        <taxon>Leotiomycetes</taxon>
        <taxon>Helotiales</taxon>
        <taxon>Ploettnerulaceae</taxon>
        <taxon>Oculimacula</taxon>
    </lineage>
</organism>
<dbReference type="EMBL" id="JAZHXI010000013">
    <property type="protein sequence ID" value="KAL2065035.1"/>
    <property type="molecule type" value="Genomic_DNA"/>
</dbReference>
<comment type="caution">
    <text evidence="2">The sequence shown here is derived from an EMBL/GenBank/DDBJ whole genome shotgun (WGS) entry which is preliminary data.</text>
</comment>
<accession>A0ABR4C5T7</accession>
<proteinExistence type="predicted"/>
<reference evidence="2 3" key="1">
    <citation type="journal article" date="2024" name="Commun. Biol.">
        <title>Comparative genomic analysis of thermophilic fungi reveals convergent evolutionary adaptations and gene losses.</title>
        <authorList>
            <person name="Steindorff A.S."/>
            <person name="Aguilar-Pontes M.V."/>
            <person name="Robinson A.J."/>
            <person name="Andreopoulos B."/>
            <person name="LaButti K."/>
            <person name="Kuo A."/>
            <person name="Mondo S."/>
            <person name="Riley R."/>
            <person name="Otillar R."/>
            <person name="Haridas S."/>
            <person name="Lipzen A."/>
            <person name="Grimwood J."/>
            <person name="Schmutz J."/>
            <person name="Clum A."/>
            <person name="Reid I.D."/>
            <person name="Moisan M.C."/>
            <person name="Butler G."/>
            <person name="Nguyen T.T.M."/>
            <person name="Dewar K."/>
            <person name="Conant G."/>
            <person name="Drula E."/>
            <person name="Henrissat B."/>
            <person name="Hansel C."/>
            <person name="Singer S."/>
            <person name="Hutchinson M.I."/>
            <person name="de Vries R.P."/>
            <person name="Natvig D.O."/>
            <person name="Powell A.J."/>
            <person name="Tsang A."/>
            <person name="Grigoriev I.V."/>
        </authorList>
    </citation>
    <scope>NUCLEOTIDE SEQUENCE [LARGE SCALE GENOMIC DNA]</scope>
    <source>
        <strain evidence="2 3">CBS 494.80</strain>
    </source>
</reference>
<evidence type="ECO:0000313" key="3">
    <source>
        <dbReference type="Proteomes" id="UP001595075"/>
    </source>
</evidence>
<feature type="region of interest" description="Disordered" evidence="1">
    <location>
        <begin position="1"/>
        <end position="20"/>
    </location>
</feature>
<protein>
    <submittedName>
        <fullName evidence="2">Uncharacterized protein</fullName>
    </submittedName>
</protein>
<feature type="region of interest" description="Disordered" evidence="1">
    <location>
        <begin position="145"/>
        <end position="208"/>
    </location>
</feature>
<feature type="compositionally biased region" description="Low complexity" evidence="1">
    <location>
        <begin position="180"/>
        <end position="202"/>
    </location>
</feature>
<feature type="region of interest" description="Disordered" evidence="1">
    <location>
        <begin position="96"/>
        <end position="118"/>
    </location>
</feature>
<evidence type="ECO:0000256" key="1">
    <source>
        <dbReference type="SAM" id="MobiDB-lite"/>
    </source>
</evidence>
<gene>
    <name evidence="2" type="ORF">VTL71DRAFT_4175</name>
</gene>